<comment type="caution">
    <text evidence="4">The sequence shown here is derived from an EMBL/GenBank/DDBJ whole genome shotgun (WGS) entry which is preliminary data.</text>
</comment>
<proteinExistence type="inferred from homology"/>
<evidence type="ECO:0000256" key="2">
    <source>
        <dbReference type="SAM" id="MobiDB-lite"/>
    </source>
</evidence>
<reference evidence="4 5" key="1">
    <citation type="submission" date="2019-02" db="EMBL/GenBank/DDBJ databases">
        <title>Genome sequence of the sea-ice species Brumimicrobium glaciale.</title>
        <authorList>
            <person name="Bowman J.P."/>
        </authorList>
    </citation>
    <scope>NUCLEOTIDE SEQUENCE [LARGE SCALE GENOMIC DNA]</scope>
    <source>
        <strain evidence="4 5">IC156</strain>
    </source>
</reference>
<accession>A0A4Q4KH39</accession>
<protein>
    <recommendedName>
        <fullName evidence="3">Alpha-2-macroglobulin domain-containing protein</fullName>
    </recommendedName>
</protein>
<dbReference type="Pfam" id="PF17973">
    <property type="entry name" value="bMG10"/>
    <property type="match status" value="1"/>
</dbReference>
<dbReference type="OrthoDB" id="9767116at2"/>
<evidence type="ECO:0000256" key="1">
    <source>
        <dbReference type="ARBA" id="ARBA00010556"/>
    </source>
</evidence>
<feature type="region of interest" description="Disordered" evidence="2">
    <location>
        <begin position="1162"/>
        <end position="1216"/>
    </location>
</feature>
<comment type="similarity">
    <text evidence="1">Belongs to the protease inhibitor I39 (alpha-2-macroglobulin) family. Bacterial alpha-2-macroglobulin subfamily.</text>
</comment>
<dbReference type="InterPro" id="IPR041246">
    <property type="entry name" value="Bact_MG10"/>
</dbReference>
<dbReference type="PANTHER" id="PTHR40094">
    <property type="entry name" value="ALPHA-2-MACROGLOBULIN HOMOLOG"/>
    <property type="match status" value="1"/>
</dbReference>
<dbReference type="SMART" id="SM01360">
    <property type="entry name" value="A2M"/>
    <property type="match status" value="1"/>
</dbReference>
<dbReference type="RefSeq" id="WP_130094602.1">
    <property type="nucleotide sequence ID" value="NZ_SETE01000006.1"/>
</dbReference>
<dbReference type="SUPFAM" id="SSF48239">
    <property type="entry name" value="Terpenoid cyclases/Protein prenyltransferases"/>
    <property type="match status" value="1"/>
</dbReference>
<evidence type="ECO:0000313" key="4">
    <source>
        <dbReference type="EMBL" id="RYM32501.1"/>
    </source>
</evidence>
<dbReference type="EMBL" id="SETE01000006">
    <property type="protein sequence ID" value="RYM32501.1"/>
    <property type="molecule type" value="Genomic_DNA"/>
</dbReference>
<dbReference type="InterPro" id="IPR002890">
    <property type="entry name" value="MG2"/>
</dbReference>
<dbReference type="InterPro" id="IPR051802">
    <property type="entry name" value="YfhM-like"/>
</dbReference>
<dbReference type="InterPro" id="IPR008930">
    <property type="entry name" value="Terpenoid_cyclase/PrenylTrfase"/>
</dbReference>
<dbReference type="Proteomes" id="UP000293952">
    <property type="component" value="Unassembled WGS sequence"/>
</dbReference>
<dbReference type="Gene3D" id="1.50.10.20">
    <property type="match status" value="1"/>
</dbReference>
<name>A0A4Q4KH39_9FLAO</name>
<evidence type="ECO:0000259" key="3">
    <source>
        <dbReference type="SMART" id="SM01360"/>
    </source>
</evidence>
<dbReference type="Gene3D" id="2.20.130.20">
    <property type="match status" value="1"/>
</dbReference>
<feature type="compositionally biased region" description="Polar residues" evidence="2">
    <location>
        <begin position="1205"/>
        <end position="1216"/>
    </location>
</feature>
<evidence type="ECO:0000313" key="5">
    <source>
        <dbReference type="Proteomes" id="UP000293952"/>
    </source>
</evidence>
<dbReference type="Pfam" id="PF01835">
    <property type="entry name" value="MG2"/>
    <property type="match status" value="1"/>
</dbReference>
<dbReference type="Gene3D" id="2.60.40.1930">
    <property type="match status" value="1"/>
</dbReference>
<dbReference type="PANTHER" id="PTHR40094:SF1">
    <property type="entry name" value="UBIQUITIN DOMAIN-CONTAINING PROTEIN"/>
    <property type="match status" value="1"/>
</dbReference>
<organism evidence="4 5">
    <name type="scientific">Brumimicrobium glaciale</name>
    <dbReference type="NCBI Taxonomy" id="200475"/>
    <lineage>
        <taxon>Bacteria</taxon>
        <taxon>Pseudomonadati</taxon>
        <taxon>Bacteroidota</taxon>
        <taxon>Flavobacteriia</taxon>
        <taxon>Flavobacteriales</taxon>
        <taxon>Crocinitomicaceae</taxon>
        <taxon>Brumimicrobium</taxon>
    </lineage>
</organism>
<feature type="domain" description="Alpha-2-macroglobulin" evidence="3">
    <location>
        <begin position="1223"/>
        <end position="1313"/>
    </location>
</feature>
<feature type="compositionally biased region" description="Polar residues" evidence="2">
    <location>
        <begin position="1166"/>
        <end position="1180"/>
    </location>
</feature>
<gene>
    <name evidence="4" type="ORF">ERX46_14605</name>
</gene>
<dbReference type="GO" id="GO:0004866">
    <property type="term" value="F:endopeptidase inhibitor activity"/>
    <property type="evidence" value="ECO:0007669"/>
    <property type="project" value="InterPro"/>
</dbReference>
<sequence>MNIQRLVILFFILFTFNTYSQEDNRLQKVDSLLEIRQPNAAQAELWNAIEKAKIEKDHSTLLKAYPYFLRIVGPLDKDERAALYFKILESTKTLPAPSNSIAQLQMIQQMTYNNYQWMSYGYLKIYDSLNLSEDTVRHNFILENIKTLESRLNDLSKYDFKPFQEVLLKENDSLFILNSVSDYVGYQLINLYESSIIQNGGTLKNASSDKNEWYSKSSDFTKLNLNSDELSGAVLNIFQYIEKHNANQSDYLSSAVHQRLHYLKRTFNNEEAINNAWKEQFDFFKTTSARSKFMFELARINYIKGSGYHFQDNPDVEELIKEAYDDLKAELKKFPNNDFKHEIASLISIIENKYISISAPNIYGLDKKIPFKIQHRNYSNQILRIYKLEDFDPLKSSNLRNYAVENKLTLVRTINLDLKNSELFQERSTEMFLEEISTPGQYFIVATNDEKSLSELAADTKIWNAAKIYHTQLTIAEMSVTSTSINNEYTVLVIDEKTGKPIENAEVKLYYSDYRKNRDLIEFKKGKTDENGLFIHSTGDKNRISYTVEYKNSLLFGNDYVRSSSEENEISRVELLTDRSIYRPGQTVYFKGIAYHGKDNEFKTLAKKKIVVTLKDANYQEVFKETFTTNEFGSIDGNIQLPKSTSLGNFTLSATDESNSGFAYSIAQFSVEEYKRPTFEVELNQPKEEAKLNDTVLISGNAKAYAGYGISNAQVSYTIYRKWNRYWRYYNAPSSGDLLKEDTVKTDQKGDFTIDFFAEVDPNAVKNAYYTYEVKVKVTDISGETHEETLSLNLSKVGLSIQVNAPTKFFTHDSEFAVIDVVNLSGEKQKGYSGKVEVYKIVSSEQFLERIWENTEVTKFDKKDFSMLFPNMKWNAFEDNSSKEELIKTLSFNSGDSLKLNDWINNEQGNYVLKFHSITKEGDTIKAEHNLEVIDVKAKELPSHEALWTFVSSDVVKVGNDVDFQVGSSFDNAKALVSFYRKDELVSREWVDLKNRFSKCYTIQEKDRGVLTYDVVLFNNGVFYKATNNIQVPFSNKELKIKTSTFRDLLEPGQKEQWSFTIQDENQEFVKAELAATLYDASLDQFRGHSWNLFPYYGRGQYVNWSYDWSRQITNNGSYGLDWELRNMLNQDNLRYKYVEAKTAIRIIRDYDRAFSQKVTREDISMSPSRSNNVVSSQESADGAEMESDALSSGGSEAEVLPNGKSESSTSKPINPRSNFNETAFFYPTIYSNDSNEYVLNFTLPESLTQWKLLMLGHNQEMQIGTFQKEIIAQKELMVTANAPRFVRQGDAIDFSAKVVNLTKEEQTVEVLLIFENPINQERLNLIGRQPLSKMVTIPAGESEEVTWNLNIGNQEVIQYTITASNENFSDGEKNVIPVLSNRVLITETDHVLLTKPGRTSHEFDSFKNQNSTTLDNKSFTIEYTDNLAWNAVMALPYLSKQNDQSITSLVNSYYANAIAEDIVKSNPQIQTIFNQWKSKSPDALLSELEKNEELKTILLKETPWVMEAKSETEQRRRIAQLFELNQLADNQQNILNEIKKNQNFDGGFAWFGGGRSNVYITQNLLTRFGNLDRLGISVSNSTELIQKAESFLANHHVKNYEEYIKDKKGYTLSSMDVYWLYSRTFFKNENSKSIDEVENFYKEKLKKDWTKFNPYLQAMIGIYFKSENINDKAQLVYASLKDRAKKNTKLGMYWVENSGYYWYQNNIASQAMIISFFKTMDAPENRMDDMRLWLILNKESNAWETGVATADAVYAILSTGKDYLNTSKQPIIKVGNQKFVYTSTTQKDEVEVEWTPGLGQVKNKWTGTEINPSLGTVEIERFSEGPGVLNMYWQYTDELSKIKSSQNKSMEIQKTYRRIVAGAKDEKGIVDSTFTVGDKIEIELIVTVDRDLEFVHIKDLRPAGIEPTLSTSGYNYGRGLSYYQSPKDVSMEYFIDRMPKGTYKFTYTVYATHSGNFNSGFAEIQCHYAPKFSGNSGVMDVRIGR</sequence>
<dbReference type="Pfam" id="PF00207">
    <property type="entry name" value="A2M"/>
    <property type="match status" value="1"/>
</dbReference>
<dbReference type="InterPro" id="IPR001599">
    <property type="entry name" value="Macroglobln_a2"/>
</dbReference>
<keyword evidence="5" id="KW-1185">Reference proteome</keyword>